<dbReference type="Proteomes" id="UP000550707">
    <property type="component" value="Unassembled WGS sequence"/>
</dbReference>
<dbReference type="EMBL" id="JACASF010000014">
    <property type="protein sequence ID" value="KAF6433322.1"/>
    <property type="molecule type" value="Genomic_DNA"/>
</dbReference>
<dbReference type="AlphaFoldDB" id="A0A7J8EDY3"/>
<reference evidence="2 3" key="1">
    <citation type="journal article" date="2020" name="Nature">
        <title>Six reference-quality genomes reveal evolution of bat adaptations.</title>
        <authorList>
            <person name="Jebb D."/>
            <person name="Huang Z."/>
            <person name="Pippel M."/>
            <person name="Hughes G.M."/>
            <person name="Lavrichenko K."/>
            <person name="Devanna P."/>
            <person name="Winkler S."/>
            <person name="Jermiin L.S."/>
            <person name="Skirmuntt E.C."/>
            <person name="Katzourakis A."/>
            <person name="Burkitt-Gray L."/>
            <person name="Ray D.A."/>
            <person name="Sullivan K.A.M."/>
            <person name="Roscito J.G."/>
            <person name="Kirilenko B.M."/>
            <person name="Davalos L.M."/>
            <person name="Corthals A.P."/>
            <person name="Power M.L."/>
            <person name="Jones G."/>
            <person name="Ransome R.D."/>
            <person name="Dechmann D.K.N."/>
            <person name="Locatelli A.G."/>
            <person name="Puechmaille S.J."/>
            <person name="Fedrigo O."/>
            <person name="Jarvis E.D."/>
            <person name="Hiller M."/>
            <person name="Vernes S.C."/>
            <person name="Myers E.W."/>
            <person name="Teeling E.C."/>
        </authorList>
    </citation>
    <scope>NUCLEOTIDE SEQUENCE [LARGE SCALE GENOMIC DNA]</scope>
    <source>
        <strain evidence="2">MMolMol1</strain>
        <tissue evidence="2">Muscle</tissue>
    </source>
</reference>
<feature type="compositionally biased region" description="Basic and acidic residues" evidence="1">
    <location>
        <begin position="104"/>
        <end position="114"/>
    </location>
</feature>
<dbReference type="GO" id="GO:0006897">
    <property type="term" value="P:endocytosis"/>
    <property type="evidence" value="ECO:0007669"/>
    <property type="project" value="InterPro"/>
</dbReference>
<evidence type="ECO:0000313" key="2">
    <source>
        <dbReference type="EMBL" id="KAF6433322.1"/>
    </source>
</evidence>
<keyword evidence="3" id="KW-1185">Reference proteome</keyword>
<feature type="region of interest" description="Disordered" evidence="1">
    <location>
        <begin position="35"/>
        <end position="57"/>
    </location>
</feature>
<accession>A0A7J8EDY3</accession>
<protein>
    <submittedName>
        <fullName evidence="2">Equatorin</fullName>
    </submittedName>
</protein>
<dbReference type="PANTHER" id="PTHR36874:SF1">
    <property type="entry name" value="EQUATORIN"/>
    <property type="match status" value="1"/>
</dbReference>
<dbReference type="GO" id="GO:0007342">
    <property type="term" value="P:fusion of sperm to egg plasma membrane involved in single fertilization"/>
    <property type="evidence" value="ECO:0007669"/>
    <property type="project" value="InterPro"/>
</dbReference>
<dbReference type="GO" id="GO:0002081">
    <property type="term" value="C:outer acrosomal membrane"/>
    <property type="evidence" value="ECO:0007669"/>
    <property type="project" value="TreeGrafter"/>
</dbReference>
<comment type="caution">
    <text evidence="2">The sequence shown here is derived from an EMBL/GenBank/DDBJ whole genome shotgun (WGS) entry which is preliminary data.</text>
</comment>
<dbReference type="GO" id="GO:0005886">
    <property type="term" value="C:plasma membrane"/>
    <property type="evidence" value="ECO:0007669"/>
    <property type="project" value="InterPro"/>
</dbReference>
<dbReference type="InterPro" id="IPR029282">
    <property type="entry name" value="Eqtn/Afaf"/>
</dbReference>
<dbReference type="GO" id="GO:0002079">
    <property type="term" value="C:inner acrosomal membrane"/>
    <property type="evidence" value="ECO:0007669"/>
    <property type="project" value="TreeGrafter"/>
</dbReference>
<dbReference type="PANTHER" id="PTHR36874">
    <property type="entry name" value="EQUATORIN"/>
    <property type="match status" value="1"/>
</dbReference>
<dbReference type="GO" id="GO:0060478">
    <property type="term" value="P:acrosomal vesicle exocytosis"/>
    <property type="evidence" value="ECO:0007669"/>
    <property type="project" value="InterPro"/>
</dbReference>
<evidence type="ECO:0000256" key="1">
    <source>
        <dbReference type="SAM" id="MobiDB-lite"/>
    </source>
</evidence>
<name>A0A7J8EDY3_MOLMO</name>
<gene>
    <name evidence="2" type="ORF">HJG59_004584</name>
</gene>
<evidence type="ECO:0000313" key="3">
    <source>
        <dbReference type="Proteomes" id="UP000550707"/>
    </source>
</evidence>
<feature type="region of interest" description="Disordered" evidence="1">
    <location>
        <begin position="94"/>
        <end position="125"/>
    </location>
</feature>
<dbReference type="Pfam" id="PF15339">
    <property type="entry name" value="Afaf"/>
    <property type="match status" value="1"/>
</dbReference>
<sequence>MNLILFIFLSGVFPSDINDVTPNIEEVFMELVTGDEHHEEEIKESPENDKNDHHYKDTKQYMFTTVNPNGSQSEISVRATTDLNFALKNYKLINETTTPPTAKPSEEYSKESSEKNLPSIKVTLL</sequence>
<proteinExistence type="predicted"/>
<organism evidence="2 3">
    <name type="scientific">Molossus molossus</name>
    <name type="common">Pallas' mastiff bat</name>
    <name type="synonym">Vespertilio molossus</name>
    <dbReference type="NCBI Taxonomy" id="27622"/>
    <lineage>
        <taxon>Eukaryota</taxon>
        <taxon>Metazoa</taxon>
        <taxon>Chordata</taxon>
        <taxon>Craniata</taxon>
        <taxon>Vertebrata</taxon>
        <taxon>Euteleostomi</taxon>
        <taxon>Mammalia</taxon>
        <taxon>Eutheria</taxon>
        <taxon>Laurasiatheria</taxon>
        <taxon>Chiroptera</taxon>
        <taxon>Yangochiroptera</taxon>
        <taxon>Molossidae</taxon>
        <taxon>Molossus</taxon>
    </lineage>
</organism>